<reference evidence="2" key="1">
    <citation type="submission" date="2025-08" db="UniProtKB">
        <authorList>
            <consortium name="RefSeq"/>
        </authorList>
    </citation>
    <scope>IDENTIFICATION</scope>
    <source>
        <tissue evidence="2">Whole sample</tissue>
    </source>
</reference>
<dbReference type="OrthoDB" id="6212852at2759"/>
<evidence type="ECO:0000313" key="1">
    <source>
        <dbReference type="Proteomes" id="UP000694844"/>
    </source>
</evidence>
<gene>
    <name evidence="2" type="primary">LOC111120423</name>
</gene>
<dbReference type="RefSeq" id="XP_022316844.1">
    <property type="nucleotide sequence ID" value="XM_022461136.1"/>
</dbReference>
<dbReference type="GeneID" id="111120423"/>
<organism evidence="1 2">
    <name type="scientific">Crassostrea virginica</name>
    <name type="common">Eastern oyster</name>
    <dbReference type="NCBI Taxonomy" id="6565"/>
    <lineage>
        <taxon>Eukaryota</taxon>
        <taxon>Metazoa</taxon>
        <taxon>Spiralia</taxon>
        <taxon>Lophotrochozoa</taxon>
        <taxon>Mollusca</taxon>
        <taxon>Bivalvia</taxon>
        <taxon>Autobranchia</taxon>
        <taxon>Pteriomorphia</taxon>
        <taxon>Ostreida</taxon>
        <taxon>Ostreoidea</taxon>
        <taxon>Ostreidae</taxon>
        <taxon>Crassostrea</taxon>
    </lineage>
</organism>
<keyword evidence="1" id="KW-1185">Reference proteome</keyword>
<sequence length="223" mass="24735">MQKIKTTAFEISVHAFDYDSAGGDDLGVTSPTYRGNKLSPTHPKTSKPLICQGKNHDYRVDDTHHFLFADALSGHDTYSWSSISGQPTFEISVHAFDYDPDYWEGGDDDLGVTSYTYRGNTPTVQTVTTTPGNKNLRIKLELIVSYSNNTGLGTVSEVLSSTDKHTNEYMTSPASVTSPECVDLHDSCAEFDLVYGFCHAPPRVSPLLYKQAHEECRRTCNFC</sequence>
<name>A0A8B8CNT1_CRAVI</name>
<dbReference type="AlphaFoldDB" id="A0A8B8CNT1"/>
<dbReference type="Proteomes" id="UP000694844">
    <property type="component" value="Chromosome 2"/>
</dbReference>
<proteinExistence type="predicted"/>
<accession>A0A8B8CNT1</accession>
<evidence type="ECO:0000313" key="2">
    <source>
        <dbReference type="RefSeq" id="XP_022316844.1"/>
    </source>
</evidence>
<dbReference type="KEGG" id="cvn:111120423"/>
<protein>
    <submittedName>
        <fullName evidence="2">Uncharacterized protein LOC111120423</fullName>
    </submittedName>
</protein>